<feature type="chain" id="PRO_5017801931" description="DUF4836 domain-containing protein" evidence="1">
    <location>
        <begin position="26"/>
        <end position="478"/>
    </location>
</feature>
<sequence length="478" mass="53718">MKNTLMKSLLCAFAFAILFSCNSNKNDDVLKYTTDTTLGLSRVNLNSISDKIPVEKILKEKKNLNDEGRVVLQLISKPKESGIDISKPLYIIVDPGKSNSDPDVKAFFWISDKAKFQKSMSDLTKSKITIDKKDFIFEDGKLTGSIKGDMAIMSSEKSFNSYSRYDSLDSAAKMSEKYFTDFWARKGTSNKVIIDQVNESLVSGKDVSGWMNIGAVASYVSKGYIETLAVNKLIKDSGIGFDFSFDKGKVEMDTKTFFNSDMKKIVEKYYSKNNINYDLVKNVELDNAKSFSIGYFSLDFMRYLIKEAGFEATVNHYLASTNKTLEDITTTFTGDYAYMDMKENPADSLEYYSNKKAMVLGFNPKKKDVLLALLQGPLGESKKYTIADNQVIFSDDQSVNAQFQAKKVAKNSKLSKKTGITAYSWSDGSDYNRRETVPAKVIEISNESKENAGNLVSKSVITLDKKDENALYYFIMND</sequence>
<evidence type="ECO:0000313" key="2">
    <source>
        <dbReference type="EMBL" id="REC55944.1"/>
    </source>
</evidence>
<dbReference type="Proteomes" id="UP000256512">
    <property type="component" value="Unassembled WGS sequence"/>
</dbReference>
<dbReference type="EMBL" id="QNVS01000009">
    <property type="protein sequence ID" value="REC55944.1"/>
    <property type="molecule type" value="Genomic_DNA"/>
</dbReference>
<protein>
    <recommendedName>
        <fullName evidence="4">DUF4836 domain-containing protein</fullName>
    </recommendedName>
</protein>
<comment type="caution">
    <text evidence="2">The sequence shown here is derived from an EMBL/GenBank/DDBJ whole genome shotgun (WGS) entry which is preliminary data.</text>
</comment>
<evidence type="ECO:0008006" key="4">
    <source>
        <dbReference type="Google" id="ProtNLM"/>
    </source>
</evidence>
<organism evidence="2 3">
    <name type="scientific">Chryseobacterium piscium</name>
    <dbReference type="NCBI Taxonomy" id="333702"/>
    <lineage>
        <taxon>Bacteria</taxon>
        <taxon>Pseudomonadati</taxon>
        <taxon>Bacteroidota</taxon>
        <taxon>Flavobacteriia</taxon>
        <taxon>Flavobacteriales</taxon>
        <taxon>Weeksellaceae</taxon>
        <taxon>Chryseobacterium group</taxon>
        <taxon>Chryseobacterium</taxon>
    </lineage>
</organism>
<accession>A0A3D9BQZ3</accession>
<reference evidence="2 3" key="1">
    <citation type="journal article" date="2006" name="Int. J. Syst. Evol. Microbiol.">
        <title>Chryseobacterium piscium sp. nov., isolated from fish of the South Atlantic Ocean off South Africa.</title>
        <authorList>
            <person name="de Beer H."/>
            <person name="Hugo C.J."/>
            <person name="Jooste P.J."/>
            <person name="Vancanneyt M."/>
            <person name="Coenye T."/>
            <person name="Vandamme P."/>
        </authorList>
    </citation>
    <scope>NUCLEOTIDE SEQUENCE [LARGE SCALE GENOMIC DNA]</scope>
    <source>
        <strain evidence="2 3">CCUG 51923</strain>
    </source>
</reference>
<dbReference type="PROSITE" id="PS51257">
    <property type="entry name" value="PROKAR_LIPOPROTEIN"/>
    <property type="match status" value="1"/>
</dbReference>
<name>A0A3D9BQZ3_9FLAO</name>
<dbReference type="AlphaFoldDB" id="A0A3D9BQZ3"/>
<proteinExistence type="predicted"/>
<evidence type="ECO:0000256" key="1">
    <source>
        <dbReference type="SAM" id="SignalP"/>
    </source>
</evidence>
<feature type="signal peptide" evidence="1">
    <location>
        <begin position="1"/>
        <end position="25"/>
    </location>
</feature>
<keyword evidence="3" id="KW-1185">Reference proteome</keyword>
<gene>
    <name evidence="2" type="ORF">DRF62_04800</name>
</gene>
<evidence type="ECO:0000313" key="3">
    <source>
        <dbReference type="Proteomes" id="UP000256512"/>
    </source>
</evidence>
<keyword evidence="1" id="KW-0732">Signal</keyword>